<evidence type="ECO:0000313" key="5">
    <source>
        <dbReference type="Proteomes" id="UP000775547"/>
    </source>
</evidence>
<dbReference type="SUPFAM" id="SSF49785">
    <property type="entry name" value="Galactose-binding domain-like"/>
    <property type="match status" value="1"/>
</dbReference>
<feature type="domain" description="PITH" evidence="3">
    <location>
        <begin position="609"/>
        <end position="785"/>
    </location>
</feature>
<evidence type="ECO:0000313" key="4">
    <source>
        <dbReference type="EMBL" id="KAG5643909.1"/>
    </source>
</evidence>
<dbReference type="InterPro" id="IPR018946">
    <property type="entry name" value="PhoD-like_MPP"/>
</dbReference>
<dbReference type="Pfam" id="PF06201">
    <property type="entry name" value="PITH"/>
    <property type="match status" value="1"/>
</dbReference>
<gene>
    <name evidence="4" type="ORF">DXG03_009480</name>
</gene>
<feature type="region of interest" description="Disordered" evidence="2">
    <location>
        <begin position="147"/>
        <end position="207"/>
    </location>
</feature>
<name>A0A9P7G6P5_9AGAR</name>
<dbReference type="GO" id="GO:0005737">
    <property type="term" value="C:cytoplasm"/>
    <property type="evidence" value="ECO:0007669"/>
    <property type="project" value="UniProtKB-ARBA"/>
</dbReference>
<dbReference type="InterPro" id="IPR010400">
    <property type="entry name" value="PITH_dom"/>
</dbReference>
<feature type="region of interest" description="Disordered" evidence="2">
    <location>
        <begin position="1"/>
        <end position="35"/>
    </location>
</feature>
<dbReference type="Gene3D" id="2.60.120.470">
    <property type="entry name" value="PITH domain"/>
    <property type="match status" value="1"/>
</dbReference>
<dbReference type="InterPro" id="IPR038607">
    <property type="entry name" value="PhoD-like_sf"/>
</dbReference>
<dbReference type="InterPro" id="IPR029052">
    <property type="entry name" value="Metallo-depent_PP-like"/>
</dbReference>
<organism evidence="4 5">
    <name type="scientific">Asterophora parasitica</name>
    <dbReference type="NCBI Taxonomy" id="117018"/>
    <lineage>
        <taxon>Eukaryota</taxon>
        <taxon>Fungi</taxon>
        <taxon>Dikarya</taxon>
        <taxon>Basidiomycota</taxon>
        <taxon>Agaricomycotina</taxon>
        <taxon>Agaricomycetes</taxon>
        <taxon>Agaricomycetidae</taxon>
        <taxon>Agaricales</taxon>
        <taxon>Tricholomatineae</taxon>
        <taxon>Lyophyllaceae</taxon>
        <taxon>Asterophora</taxon>
    </lineage>
</organism>
<proteinExistence type="predicted"/>
<dbReference type="PROSITE" id="PS51532">
    <property type="entry name" value="PITH"/>
    <property type="match status" value="1"/>
</dbReference>
<dbReference type="CDD" id="cd07389">
    <property type="entry name" value="MPP_PhoD"/>
    <property type="match status" value="1"/>
</dbReference>
<dbReference type="Gene3D" id="1.25.40.10">
    <property type="entry name" value="Tetratricopeptide repeat domain"/>
    <property type="match status" value="2"/>
</dbReference>
<dbReference type="Proteomes" id="UP000775547">
    <property type="component" value="Unassembled WGS sequence"/>
</dbReference>
<feature type="compositionally biased region" description="Low complexity" evidence="2">
    <location>
        <begin position="181"/>
        <end position="200"/>
    </location>
</feature>
<protein>
    <recommendedName>
        <fullName evidence="3">PITH domain-containing protein</fullName>
    </recommendedName>
</protein>
<evidence type="ECO:0000256" key="1">
    <source>
        <dbReference type="ARBA" id="ARBA00022737"/>
    </source>
</evidence>
<accession>A0A9P7G6P5</accession>
<feature type="compositionally biased region" description="Polar residues" evidence="2">
    <location>
        <begin position="169"/>
        <end position="180"/>
    </location>
</feature>
<dbReference type="InterPro" id="IPR051726">
    <property type="entry name" value="Chitin_Synth_Reg"/>
</dbReference>
<sequence length="1285" mass="144150">MSRLNPSGHDIRPSPSQLAMRAHPQNQGFQPDAQGPWAPGPIYGQQCSAWILLVTILGLPLPSWRCVPILDTKAFSLMPKVLGRQVWDMYPTKTGLHLVRIHHSIEFLSHRLFQLALMQHNNYPAPSLPYDHPPQYAENLNTYYYEEPHPGYTSPDVETSQAPLPMSGYPSQHPSLANSQLSLSSSHSGPLPGPSGHHSPYAASVISYPPPNPPMGYPAEAEPRPVYNRAETLTSVTPSTHKSKAVDLAAPPYTKEYIDQYRQRIKADPDPEAHFLYAKYLIDAAKHIRSASKDQRSAKKYSEVLIGESLKVIRKLATQGEAYDEAQFFLANCYGTGALGLQVDHERAYHLYLQAAKQNHAAASYRVAVCNEIGAGTRKEPPRAAAFYRKAASLGDTPAMYKLGMILLGGLLGEQKNPREAISWLKRAAEQADVDNPHALHELALLHEVPNSPLVVYDPAYARNLFTQGAQLGYTPSQFKLGQCFEFGWLTCPVDPRRSIAWYTKAAEKGDSEAELALSGWYLTGSEGVLKQSDSEAYLWARRAANKGLSKAEYAVGYYAEVGIGIKLDVEFAKRWYMRAAAQGNKRAMNRLTEMKRMGNKRANVARPTRQQAKDECVSLLQFLDLSQLVCLNESSHTLKSILDQKTRNTTPNYLESDADEQLILSIPYNQTVRVRSIVIQASIPEQAPKTIKLAVNRPTLGFEDVEDAAEPDVAQVLSLAPTDVAEGQPISLRFVRFQAVNSLHIFVGSNQGDEETTRIDGIDIFGVPVEPPQYKQSEKTQSPRPRKHVLRTLILSLPSTSRRLRLSNAFINTLLFLAAADLIVTPYLDTASDVAFTRVGAVYPDSVKIVARFPEANTTESTSLRLVYRELADSNTTVVWKDGPLMMFHEAHDWVDTAKITGLWPNTSYEYAFSDTNRTLLPYPYSSHRFRTFPDPRLSANTHFKFVVSSCILPNFPYRGPTHYRSIRGFDLLADYLFSSIPTSNKSEDENASAVVSNYDTAEAEFLLFLGDFIYADVPVYIGDDKEAYRRLYRRNYNSDSFRKIYERLPVFHAYDDHEFINNFGASGNDSTPPYLNASGAFKLYNSNPNYDSVSPGQHYYEFGYGNTAFFVLDTRRYRTEVGTPHRTMLGDTQLAALHQWLSRVNTTSTFKFVVSSVPFTSLWGHDAQTDSWAGFPEEKQSLLAAFHSVPNVILLSGDRHEFAAIEFTGPKPEDFPVWEFSTSPLSMFYIPFVRTLRMQSDIIVQRNRTTTLSTEEGPEMVSFVEDIPIERVVKYIPTGSSKW</sequence>
<dbReference type="InterPro" id="IPR037047">
    <property type="entry name" value="PITH_dom_sf"/>
</dbReference>
<keyword evidence="1" id="KW-0677">Repeat</keyword>
<dbReference type="Gene3D" id="3.60.21.70">
    <property type="entry name" value="PhoD-like phosphatase"/>
    <property type="match status" value="1"/>
</dbReference>
<comment type="caution">
    <text evidence="4">The sequence shown here is derived from an EMBL/GenBank/DDBJ whole genome shotgun (WGS) entry which is preliminary data.</text>
</comment>
<dbReference type="InterPro" id="IPR006597">
    <property type="entry name" value="Sel1-like"/>
</dbReference>
<evidence type="ECO:0000259" key="3">
    <source>
        <dbReference type="PROSITE" id="PS51532"/>
    </source>
</evidence>
<dbReference type="SUPFAM" id="SSF81901">
    <property type="entry name" value="HCP-like"/>
    <property type="match status" value="1"/>
</dbReference>
<dbReference type="OrthoDB" id="272077at2759"/>
<reference evidence="4" key="1">
    <citation type="submission" date="2020-07" db="EMBL/GenBank/DDBJ databases">
        <authorList>
            <person name="Nieuwenhuis M."/>
            <person name="Van De Peppel L.J.J."/>
        </authorList>
    </citation>
    <scope>NUCLEOTIDE SEQUENCE</scope>
    <source>
        <strain evidence="4">AP01</strain>
        <tissue evidence="4">Mycelium</tissue>
    </source>
</reference>
<dbReference type="Pfam" id="PF08238">
    <property type="entry name" value="Sel1"/>
    <property type="match status" value="7"/>
</dbReference>
<dbReference type="InterPro" id="IPR008979">
    <property type="entry name" value="Galactose-bd-like_sf"/>
</dbReference>
<dbReference type="PANTHER" id="PTHR46430">
    <property type="entry name" value="PROTEIN SKT5-RELATED"/>
    <property type="match status" value="1"/>
</dbReference>
<reference evidence="4" key="2">
    <citation type="submission" date="2021-10" db="EMBL/GenBank/DDBJ databases">
        <title>Phylogenomics reveals ancestral predisposition of the termite-cultivated fungus Termitomyces towards a domesticated lifestyle.</title>
        <authorList>
            <person name="Auxier B."/>
            <person name="Grum-Grzhimaylo A."/>
            <person name="Cardenas M.E."/>
            <person name="Lodge J.D."/>
            <person name="Laessoe T."/>
            <person name="Pedersen O."/>
            <person name="Smith M.E."/>
            <person name="Kuyper T.W."/>
            <person name="Franco-Molano E.A."/>
            <person name="Baroni T.J."/>
            <person name="Aanen D.K."/>
        </authorList>
    </citation>
    <scope>NUCLEOTIDE SEQUENCE</scope>
    <source>
        <strain evidence="4">AP01</strain>
        <tissue evidence="4">Mycelium</tissue>
    </source>
</reference>
<dbReference type="SUPFAM" id="SSF56300">
    <property type="entry name" value="Metallo-dependent phosphatases"/>
    <property type="match status" value="1"/>
</dbReference>
<dbReference type="PANTHER" id="PTHR46430:SF3">
    <property type="entry name" value="ACTIVATOR OF C KINASE PROTEIN 1"/>
    <property type="match status" value="1"/>
</dbReference>
<dbReference type="Pfam" id="PF09423">
    <property type="entry name" value="PhoD"/>
    <property type="match status" value="1"/>
</dbReference>
<dbReference type="EMBL" id="JABCKV010000090">
    <property type="protein sequence ID" value="KAG5643909.1"/>
    <property type="molecule type" value="Genomic_DNA"/>
</dbReference>
<dbReference type="InterPro" id="IPR011990">
    <property type="entry name" value="TPR-like_helical_dom_sf"/>
</dbReference>
<evidence type="ECO:0000256" key="2">
    <source>
        <dbReference type="SAM" id="MobiDB-lite"/>
    </source>
</evidence>
<keyword evidence="5" id="KW-1185">Reference proteome</keyword>
<dbReference type="SMART" id="SM00671">
    <property type="entry name" value="SEL1"/>
    <property type="match status" value="7"/>
</dbReference>